<accession>A0A433QJJ3</accession>
<dbReference type="InterPro" id="IPR041078">
    <property type="entry name" value="Plavaka"/>
</dbReference>
<comment type="caution">
    <text evidence="1">The sequence shown here is derived from an EMBL/GenBank/DDBJ whole genome shotgun (WGS) entry which is preliminary data.</text>
</comment>
<name>A0A433QJJ3_9FUNG</name>
<proteinExistence type="predicted"/>
<evidence type="ECO:0000313" key="1">
    <source>
        <dbReference type="EMBL" id="RUS29952.1"/>
    </source>
</evidence>
<organism evidence="1 2">
    <name type="scientific">Jimgerdemannia flammicorona</name>
    <dbReference type="NCBI Taxonomy" id="994334"/>
    <lineage>
        <taxon>Eukaryota</taxon>
        <taxon>Fungi</taxon>
        <taxon>Fungi incertae sedis</taxon>
        <taxon>Mucoromycota</taxon>
        <taxon>Mucoromycotina</taxon>
        <taxon>Endogonomycetes</taxon>
        <taxon>Endogonales</taxon>
        <taxon>Endogonaceae</taxon>
        <taxon>Jimgerdemannia</taxon>
    </lineage>
</organism>
<dbReference type="Pfam" id="PF18759">
    <property type="entry name" value="Plavaka"/>
    <property type="match status" value="1"/>
</dbReference>
<evidence type="ECO:0000313" key="2">
    <source>
        <dbReference type="Proteomes" id="UP000274822"/>
    </source>
</evidence>
<dbReference type="AlphaFoldDB" id="A0A433QJJ3"/>
<gene>
    <name evidence="1" type="ORF">BC938DRAFT_480020</name>
</gene>
<dbReference type="EMBL" id="RBNJ01004458">
    <property type="protein sequence ID" value="RUS29952.1"/>
    <property type="molecule type" value="Genomic_DNA"/>
</dbReference>
<sequence length="155" mass="17971">MNYSKLLIMDITKLQIMLSTSFSQVHTFKIVWNISLELHWSEHWWHMQDSLNIKSTTIILILLSVDETHLNILGQQKAYSVYLMIGNIPKKYCSPECSKPTFRDAKCHIWHTLNSSSVLTASVDIAFLSFIHLLLTILKHTRYALFAKVKHVQDA</sequence>
<keyword evidence="2" id="KW-1185">Reference proteome</keyword>
<reference evidence="1 2" key="1">
    <citation type="journal article" date="2018" name="New Phytol.">
        <title>Phylogenomics of Endogonaceae and evolution of mycorrhizas within Mucoromycota.</title>
        <authorList>
            <person name="Chang Y."/>
            <person name="Desiro A."/>
            <person name="Na H."/>
            <person name="Sandor L."/>
            <person name="Lipzen A."/>
            <person name="Clum A."/>
            <person name="Barry K."/>
            <person name="Grigoriev I.V."/>
            <person name="Martin F.M."/>
            <person name="Stajich J.E."/>
            <person name="Smith M.E."/>
            <person name="Bonito G."/>
            <person name="Spatafora J.W."/>
        </authorList>
    </citation>
    <scope>NUCLEOTIDE SEQUENCE [LARGE SCALE GENOMIC DNA]</scope>
    <source>
        <strain evidence="1 2">AD002</strain>
    </source>
</reference>
<dbReference type="Proteomes" id="UP000274822">
    <property type="component" value="Unassembled WGS sequence"/>
</dbReference>
<protein>
    <submittedName>
        <fullName evidence="1">Uncharacterized protein</fullName>
    </submittedName>
</protein>